<proteinExistence type="predicted"/>
<dbReference type="PANTHER" id="PTHR31157:SF1">
    <property type="entry name" value="SCP DOMAIN-CONTAINING PROTEIN"/>
    <property type="match status" value="1"/>
</dbReference>
<dbReference type="SUPFAM" id="SSF55797">
    <property type="entry name" value="PR-1-like"/>
    <property type="match status" value="1"/>
</dbReference>
<comment type="caution">
    <text evidence="3">The sequence shown here is derived from an EMBL/GenBank/DDBJ whole genome shotgun (WGS) entry which is preliminary data.</text>
</comment>
<dbReference type="InterPro" id="IPR001119">
    <property type="entry name" value="SLH_dom"/>
</dbReference>
<dbReference type="PANTHER" id="PTHR31157">
    <property type="entry name" value="SCP DOMAIN-CONTAINING PROTEIN"/>
    <property type="match status" value="1"/>
</dbReference>
<gene>
    <name evidence="3" type="ORF">GNP93_20415</name>
</gene>
<feature type="chain" id="PRO_5038481567" evidence="1">
    <location>
        <begin position="16"/>
        <end position="476"/>
    </location>
</feature>
<accession>A0A7X2ZDV7</accession>
<dbReference type="AlphaFoldDB" id="A0A7X2ZDV7"/>
<evidence type="ECO:0000259" key="2">
    <source>
        <dbReference type="PROSITE" id="PS51272"/>
    </source>
</evidence>
<dbReference type="Pfam" id="PF14504">
    <property type="entry name" value="CAP_assoc_N"/>
    <property type="match status" value="1"/>
</dbReference>
<dbReference type="InterPro" id="IPR035940">
    <property type="entry name" value="CAP_sf"/>
</dbReference>
<dbReference type="CDD" id="cd05379">
    <property type="entry name" value="CAP_bacterial"/>
    <property type="match status" value="1"/>
</dbReference>
<dbReference type="Proteomes" id="UP000450917">
    <property type="component" value="Unassembled WGS sequence"/>
</dbReference>
<sequence>MGLVALMTLAFTVPAASLATVSAAQGFKDTNRHWGALAIEWAAGQGIVDGYEDGTFRPDNIVSEPEFLAMLLRAYPSPIGSAEIGQAWYEPYYVFAASRHWSLLNNPDRNRYNRGYVARLIASTQQGTLDLNASVQYLLDAGLSQGKTAATVEGYRAAEPLSRAEAVQFIMNLRSKVTELKAAQASAVKDEAREASVSVRGIAIGDTAGQVTAKLGQPARQDASEYGFTWYVYNQDYSNYIQVGIAGGKVVALYSPSDNWHTDLGIQDGAAQSTVHKQYGSPLTYILKGNTRFMLNNAKGEYDTYDIDGAYVTFFYDVHRNDIVTGVQVIGQATEQAMAAFYAGKSAALVQAFERQSFDLANAARAKLGYDAFVWSDAASATARKHSQDMADRGYFDHTNRSGLSPFDRMENDGIAYRAAAENIAAGQTSAIFAHHGWMNSEGHRKNLLSDIKRLGVGVAFGGPMNIYYTQNFFTP</sequence>
<feature type="signal peptide" evidence="1">
    <location>
        <begin position="1"/>
        <end position="15"/>
    </location>
</feature>
<name>A0A7X2ZDV7_9BACL</name>
<evidence type="ECO:0000313" key="4">
    <source>
        <dbReference type="Proteomes" id="UP000450917"/>
    </source>
</evidence>
<dbReference type="Gene3D" id="3.40.33.10">
    <property type="entry name" value="CAP"/>
    <property type="match status" value="1"/>
</dbReference>
<organism evidence="3 4">
    <name type="scientific">Paenibacillus validus</name>
    <dbReference type="NCBI Taxonomy" id="44253"/>
    <lineage>
        <taxon>Bacteria</taxon>
        <taxon>Bacillati</taxon>
        <taxon>Bacillota</taxon>
        <taxon>Bacilli</taxon>
        <taxon>Bacillales</taxon>
        <taxon>Paenibacillaceae</taxon>
        <taxon>Paenibacillus</taxon>
    </lineage>
</organism>
<protein>
    <submittedName>
        <fullName evidence="3">Copper amine oxidase</fullName>
    </submittedName>
</protein>
<keyword evidence="4" id="KW-1185">Reference proteome</keyword>
<dbReference type="PROSITE" id="PS51272">
    <property type="entry name" value="SLH"/>
    <property type="match status" value="1"/>
</dbReference>
<dbReference type="InterPro" id="IPR029410">
    <property type="entry name" value="CAP_assoc"/>
</dbReference>
<dbReference type="InterPro" id="IPR014044">
    <property type="entry name" value="CAP_dom"/>
</dbReference>
<keyword evidence="1" id="KW-0732">Signal</keyword>
<evidence type="ECO:0000313" key="3">
    <source>
        <dbReference type="EMBL" id="MUG73008.1"/>
    </source>
</evidence>
<reference evidence="3 4" key="1">
    <citation type="submission" date="2019-11" db="EMBL/GenBank/DDBJ databases">
        <title>Draft genome sequences of five Paenibacillus species of dairy origin.</title>
        <authorList>
            <person name="Olajide A.M."/>
            <person name="Chen S."/>
            <person name="Lapointe G."/>
        </authorList>
    </citation>
    <scope>NUCLEOTIDE SEQUENCE [LARGE SCALE GENOMIC DNA]</scope>
    <source>
        <strain evidence="3 4">2CS3</strain>
    </source>
</reference>
<dbReference type="EMBL" id="WNZX01000020">
    <property type="protein sequence ID" value="MUG73008.1"/>
    <property type="molecule type" value="Genomic_DNA"/>
</dbReference>
<feature type="domain" description="SLH" evidence="2">
    <location>
        <begin position="22"/>
        <end position="85"/>
    </location>
</feature>
<dbReference type="Pfam" id="PF00188">
    <property type="entry name" value="CAP"/>
    <property type="match status" value="1"/>
</dbReference>
<dbReference type="Pfam" id="PF00395">
    <property type="entry name" value="SLH"/>
    <property type="match status" value="1"/>
</dbReference>
<evidence type="ECO:0000256" key="1">
    <source>
        <dbReference type="SAM" id="SignalP"/>
    </source>
</evidence>